<sequence>MGSRGAITESRSYIMSKVYARVVKRTKLHIFNSPRFYNTPDFKNGFSLARKNVSRSNGHFVFEVKVDCSPSAQDFGLYWLRFTLKVIDLH</sequence>
<proteinExistence type="predicted"/>
<evidence type="ECO:0000313" key="2">
    <source>
        <dbReference type="Proteomes" id="UP000823775"/>
    </source>
</evidence>
<organism evidence="1 2">
    <name type="scientific">Datura stramonium</name>
    <name type="common">Jimsonweed</name>
    <name type="synonym">Common thornapple</name>
    <dbReference type="NCBI Taxonomy" id="4076"/>
    <lineage>
        <taxon>Eukaryota</taxon>
        <taxon>Viridiplantae</taxon>
        <taxon>Streptophyta</taxon>
        <taxon>Embryophyta</taxon>
        <taxon>Tracheophyta</taxon>
        <taxon>Spermatophyta</taxon>
        <taxon>Magnoliopsida</taxon>
        <taxon>eudicotyledons</taxon>
        <taxon>Gunneridae</taxon>
        <taxon>Pentapetalae</taxon>
        <taxon>asterids</taxon>
        <taxon>lamiids</taxon>
        <taxon>Solanales</taxon>
        <taxon>Solanaceae</taxon>
        <taxon>Solanoideae</taxon>
        <taxon>Datureae</taxon>
        <taxon>Datura</taxon>
    </lineage>
</organism>
<accession>A0ABS8S8B2</accession>
<keyword evidence="2" id="KW-1185">Reference proteome</keyword>
<comment type="caution">
    <text evidence="1">The sequence shown here is derived from an EMBL/GenBank/DDBJ whole genome shotgun (WGS) entry which is preliminary data.</text>
</comment>
<protein>
    <submittedName>
        <fullName evidence="1">Uncharacterized protein</fullName>
    </submittedName>
</protein>
<gene>
    <name evidence="1" type="ORF">HAX54_026948</name>
</gene>
<dbReference type="EMBL" id="JACEIK010000327">
    <property type="protein sequence ID" value="MCD7455071.1"/>
    <property type="molecule type" value="Genomic_DNA"/>
</dbReference>
<dbReference type="Proteomes" id="UP000823775">
    <property type="component" value="Unassembled WGS sequence"/>
</dbReference>
<name>A0ABS8S8B2_DATST</name>
<reference evidence="1 2" key="1">
    <citation type="journal article" date="2021" name="BMC Genomics">
        <title>Datura genome reveals duplications of psychoactive alkaloid biosynthetic genes and high mutation rate following tissue culture.</title>
        <authorList>
            <person name="Rajewski A."/>
            <person name="Carter-House D."/>
            <person name="Stajich J."/>
            <person name="Litt A."/>
        </authorList>
    </citation>
    <scope>NUCLEOTIDE SEQUENCE [LARGE SCALE GENOMIC DNA]</scope>
    <source>
        <strain evidence="1">AR-01</strain>
    </source>
</reference>
<evidence type="ECO:0000313" key="1">
    <source>
        <dbReference type="EMBL" id="MCD7455071.1"/>
    </source>
</evidence>
<feature type="non-terminal residue" evidence="1">
    <location>
        <position position="90"/>
    </location>
</feature>